<evidence type="ECO:0000313" key="1">
    <source>
        <dbReference type="EMBL" id="MBO8477717.1"/>
    </source>
</evidence>
<accession>A0A9D9IS94</accession>
<name>A0A9D9IS94_9BACT</name>
<sequence length="214" mass="24831">MLTILSNPDLALVERQIIMTYDDRNPSLYTHCRALLDLRKTLINSHVLSRQEEILPDIIAFNDALRNALKEMYDRAHRIWTEIKDKDSFGDNIELSAKCFLGYDYPELHPVQGDDRQDLWVAICDSGWNPLYEDGVTISTLTLPRDSGDSFDSLTGMDCPPPNWNEGLDQELTKDLHLISPFHQLFDHTKFAITDFIYVRKFETEINIEIDRQI</sequence>
<dbReference type="Proteomes" id="UP000823771">
    <property type="component" value="Unassembled WGS sequence"/>
</dbReference>
<proteinExistence type="predicted"/>
<comment type="caution">
    <text evidence="1">The sequence shown here is derived from an EMBL/GenBank/DDBJ whole genome shotgun (WGS) entry which is preliminary data.</text>
</comment>
<protein>
    <submittedName>
        <fullName evidence="1">Uncharacterized protein</fullName>
    </submittedName>
</protein>
<dbReference type="AlphaFoldDB" id="A0A9D9IS94"/>
<evidence type="ECO:0000313" key="2">
    <source>
        <dbReference type="Proteomes" id="UP000823771"/>
    </source>
</evidence>
<reference evidence="1" key="2">
    <citation type="journal article" date="2021" name="PeerJ">
        <title>Extensive microbial diversity within the chicken gut microbiome revealed by metagenomics and culture.</title>
        <authorList>
            <person name="Gilroy R."/>
            <person name="Ravi A."/>
            <person name="Getino M."/>
            <person name="Pursley I."/>
            <person name="Horton D.L."/>
            <person name="Alikhan N.F."/>
            <person name="Baker D."/>
            <person name="Gharbi K."/>
            <person name="Hall N."/>
            <person name="Watson M."/>
            <person name="Adriaenssens E.M."/>
            <person name="Foster-Nyarko E."/>
            <person name="Jarju S."/>
            <person name="Secka A."/>
            <person name="Antonio M."/>
            <person name="Oren A."/>
            <person name="Chaudhuri R.R."/>
            <person name="La Ragione R."/>
            <person name="Hildebrand F."/>
            <person name="Pallen M.J."/>
        </authorList>
    </citation>
    <scope>NUCLEOTIDE SEQUENCE</scope>
    <source>
        <strain evidence="1">2478</strain>
    </source>
</reference>
<gene>
    <name evidence="1" type="ORF">IAB80_02295</name>
</gene>
<reference evidence="1" key="1">
    <citation type="submission" date="2020-10" db="EMBL/GenBank/DDBJ databases">
        <authorList>
            <person name="Gilroy R."/>
        </authorList>
    </citation>
    <scope>NUCLEOTIDE SEQUENCE</scope>
    <source>
        <strain evidence="1">2478</strain>
    </source>
</reference>
<dbReference type="EMBL" id="JADILZ010000023">
    <property type="protein sequence ID" value="MBO8477717.1"/>
    <property type="molecule type" value="Genomic_DNA"/>
</dbReference>
<organism evidence="1 2">
    <name type="scientific">Candidatus Cryptobacteroides excrementipullorum</name>
    <dbReference type="NCBI Taxonomy" id="2840761"/>
    <lineage>
        <taxon>Bacteria</taxon>
        <taxon>Pseudomonadati</taxon>
        <taxon>Bacteroidota</taxon>
        <taxon>Bacteroidia</taxon>
        <taxon>Bacteroidales</taxon>
        <taxon>Candidatus Cryptobacteroides</taxon>
    </lineage>
</organism>